<evidence type="ECO:0000259" key="5">
    <source>
        <dbReference type="Pfam" id="PF09375"/>
    </source>
</evidence>
<dbReference type="CDD" id="cd14656">
    <property type="entry name" value="Imelysin-like_EfeO"/>
    <property type="match status" value="1"/>
</dbReference>
<evidence type="ECO:0000256" key="1">
    <source>
        <dbReference type="ARBA" id="ARBA00004418"/>
    </source>
</evidence>
<dbReference type="InterPro" id="IPR028096">
    <property type="entry name" value="EfeO_Cupredoxin"/>
</dbReference>
<evidence type="ECO:0000259" key="6">
    <source>
        <dbReference type="Pfam" id="PF13473"/>
    </source>
</evidence>
<gene>
    <name evidence="7" type="ORF">MP11Mi_05220</name>
</gene>
<sequence length="407" mass="43658">MAPTSLYRGLRTATIIGLAAATPIALAACESKSDGEGAITVTSTADACDLSSTDLETGQVDFAVTNSGSKVTEFYVYGNNNRVLGEVENIGPGLTGKLGVEIVDPGTYTVACKPGMVGQGIRKEITVSGEKKQKSEAPADVEAAKARYLEYVRGQVDGLVAQTETFTTAVKSGDLDAARAQFGQVRTFWERIEPVAESFPDLDPMVDMRWDDTEDGKVEFTGFHRIERYLWAPQASDVGEAGDQVAPSDAAQAKTADTKEAIAKIADGLLTNVKTLQTEVNKPDFEFQTQSFVQGPQALVDEIAATKVGGEEDRYSHTDLWDFAANIDGAETLIAEMQPMISKASPDLMNKITTQFGEVRSAIDALREGDGYVSYDKVDENTRKALSDKIDALSASLSQVPGIVLKK</sequence>
<dbReference type="Gene3D" id="1.20.1420.20">
    <property type="entry name" value="M75 peptidase, HXXE motif"/>
    <property type="match status" value="1"/>
</dbReference>
<dbReference type="InterPro" id="IPR038352">
    <property type="entry name" value="Imelysin_sf"/>
</dbReference>
<comment type="similarity">
    <text evidence="2">Belongs to the EfeM/EfeO family.</text>
</comment>
<reference evidence="7" key="1">
    <citation type="submission" date="2023-06" db="EMBL/GenBank/DDBJ databases">
        <title>Gordonia sp. nov. and Pseudochrobactrum sp. nov., two species isolated from the burying beetle Nicrophorus vespilloides.</title>
        <authorList>
            <person name="Poehlein A."/>
            <person name="Guzman J."/>
            <person name="Daniel R."/>
            <person name="Vilcinskas A."/>
        </authorList>
    </citation>
    <scope>NUCLEOTIDE SEQUENCE</scope>
    <source>
        <strain evidence="7">MP11Mi</strain>
    </source>
</reference>
<feature type="domain" description="EfeO-type cupredoxin-like" evidence="6">
    <location>
        <begin position="25"/>
        <end position="116"/>
    </location>
</feature>
<dbReference type="EMBL" id="CP128986">
    <property type="protein sequence ID" value="WOC11454.1"/>
    <property type="molecule type" value="Genomic_DNA"/>
</dbReference>
<dbReference type="InterPro" id="IPR018976">
    <property type="entry name" value="Imelysin-like"/>
</dbReference>
<evidence type="ECO:0000256" key="3">
    <source>
        <dbReference type="ARBA" id="ARBA00022729"/>
    </source>
</evidence>
<dbReference type="NCBIfam" id="NF041757">
    <property type="entry name" value="EfeO"/>
    <property type="match status" value="1"/>
</dbReference>
<dbReference type="Gene3D" id="2.60.40.420">
    <property type="entry name" value="Cupredoxins - blue copper proteins"/>
    <property type="match status" value="1"/>
</dbReference>
<dbReference type="PANTHER" id="PTHR39192">
    <property type="entry name" value="IRON UPTAKE SYSTEM COMPONENT EFEO"/>
    <property type="match status" value="1"/>
</dbReference>
<feature type="chain" id="PRO_5041700825" evidence="4">
    <location>
        <begin position="28"/>
        <end position="407"/>
    </location>
</feature>
<dbReference type="Pfam" id="PF13473">
    <property type="entry name" value="Cupredoxin_1"/>
    <property type="match status" value="1"/>
</dbReference>
<dbReference type="RefSeq" id="WP_420040768.1">
    <property type="nucleotide sequence ID" value="NZ_CP128986.1"/>
</dbReference>
<keyword evidence="3 4" id="KW-0732">Signal</keyword>
<dbReference type="PANTHER" id="PTHR39192:SF1">
    <property type="entry name" value="IRON UPTAKE SYSTEM COMPONENT EFEO"/>
    <property type="match status" value="1"/>
</dbReference>
<organism evidence="7">
    <name type="scientific">Gordonia sp. MP11Mi</name>
    <dbReference type="NCBI Taxonomy" id="3022769"/>
    <lineage>
        <taxon>Bacteria</taxon>
        <taxon>Bacillati</taxon>
        <taxon>Actinomycetota</taxon>
        <taxon>Actinomycetes</taxon>
        <taxon>Mycobacteriales</taxon>
        <taxon>Gordoniaceae</taxon>
        <taxon>Gordonia</taxon>
    </lineage>
</organism>
<comment type="subcellular location">
    <subcellularLocation>
        <location evidence="1">Periplasm</location>
    </subcellularLocation>
</comment>
<evidence type="ECO:0000256" key="4">
    <source>
        <dbReference type="SAM" id="SignalP"/>
    </source>
</evidence>
<protein>
    <submittedName>
        <fullName evidence="7">Efem/EfeO family lipoprotein</fullName>
    </submittedName>
</protein>
<keyword evidence="7" id="KW-0449">Lipoprotein</keyword>
<dbReference type="InterPro" id="IPR053377">
    <property type="entry name" value="Iron_uptake_EfeM/EfeO"/>
</dbReference>
<feature type="signal peptide" evidence="4">
    <location>
        <begin position="1"/>
        <end position="27"/>
    </location>
</feature>
<dbReference type="InterPro" id="IPR008972">
    <property type="entry name" value="Cupredoxin"/>
</dbReference>
<name>A0AA97CUL3_9ACTN</name>
<dbReference type="AlphaFoldDB" id="A0AA97CUL3"/>
<evidence type="ECO:0000313" key="7">
    <source>
        <dbReference type="EMBL" id="WOC11454.1"/>
    </source>
</evidence>
<evidence type="ECO:0000256" key="2">
    <source>
        <dbReference type="ARBA" id="ARBA00005989"/>
    </source>
</evidence>
<dbReference type="GO" id="GO:0042597">
    <property type="term" value="C:periplasmic space"/>
    <property type="evidence" value="ECO:0007669"/>
    <property type="project" value="UniProtKB-SubCell"/>
</dbReference>
<accession>A0AA97CUL3</accession>
<dbReference type="InterPro" id="IPR034981">
    <property type="entry name" value="Imelysin-like_EfeO/Algp7"/>
</dbReference>
<dbReference type="Pfam" id="PF09375">
    <property type="entry name" value="Peptidase_M75"/>
    <property type="match status" value="1"/>
</dbReference>
<proteinExistence type="inferred from homology"/>
<dbReference type="InterPro" id="IPR050894">
    <property type="entry name" value="EfeM/EfeO_iron_uptake"/>
</dbReference>
<feature type="domain" description="Imelysin-like" evidence="5">
    <location>
        <begin position="146"/>
        <end position="400"/>
    </location>
</feature>